<keyword evidence="2" id="KW-0808">Transferase</keyword>
<keyword evidence="3" id="KW-1185">Reference proteome</keyword>
<dbReference type="InterPro" id="IPR016181">
    <property type="entry name" value="Acyl_CoA_acyltransferase"/>
</dbReference>
<dbReference type="PROSITE" id="PS51186">
    <property type="entry name" value="GNAT"/>
    <property type="match status" value="1"/>
</dbReference>
<dbReference type="OrthoDB" id="9795199at2"/>
<reference evidence="2 3" key="1">
    <citation type="submission" date="2018-03" db="EMBL/GenBank/DDBJ databases">
        <title>Genomic Encyclopedia of Archaeal and Bacterial Type Strains, Phase II (KMG-II): from individual species to whole genera.</title>
        <authorList>
            <person name="Goeker M."/>
        </authorList>
    </citation>
    <scope>NUCLEOTIDE SEQUENCE [LARGE SCALE GENOMIC DNA]</scope>
    <source>
        <strain evidence="2 3">DSM 44720</strain>
    </source>
</reference>
<proteinExistence type="predicted"/>
<dbReference type="PANTHER" id="PTHR43610:SF1">
    <property type="entry name" value="N-ACETYLTRANSFERASE DOMAIN-CONTAINING PROTEIN"/>
    <property type="match status" value="1"/>
</dbReference>
<accession>A0A2T0TKF2</accession>
<dbReference type="Gene3D" id="3.40.630.30">
    <property type="match status" value="1"/>
</dbReference>
<dbReference type="GO" id="GO:0016747">
    <property type="term" value="F:acyltransferase activity, transferring groups other than amino-acyl groups"/>
    <property type="evidence" value="ECO:0007669"/>
    <property type="project" value="InterPro"/>
</dbReference>
<evidence type="ECO:0000313" key="3">
    <source>
        <dbReference type="Proteomes" id="UP000239494"/>
    </source>
</evidence>
<organism evidence="2 3">
    <name type="scientific">Umezawaea tangerina</name>
    <dbReference type="NCBI Taxonomy" id="84725"/>
    <lineage>
        <taxon>Bacteria</taxon>
        <taxon>Bacillati</taxon>
        <taxon>Actinomycetota</taxon>
        <taxon>Actinomycetes</taxon>
        <taxon>Pseudonocardiales</taxon>
        <taxon>Pseudonocardiaceae</taxon>
        <taxon>Umezawaea</taxon>
    </lineage>
</organism>
<dbReference type="Pfam" id="PF13302">
    <property type="entry name" value="Acetyltransf_3"/>
    <property type="match status" value="1"/>
</dbReference>
<name>A0A2T0TKF2_9PSEU</name>
<evidence type="ECO:0000313" key="2">
    <source>
        <dbReference type="EMBL" id="PRY46194.1"/>
    </source>
</evidence>
<dbReference type="SUPFAM" id="SSF55729">
    <property type="entry name" value="Acyl-CoA N-acyltransferases (Nat)"/>
    <property type="match status" value="1"/>
</dbReference>
<dbReference type="Proteomes" id="UP000239494">
    <property type="component" value="Unassembled WGS sequence"/>
</dbReference>
<feature type="domain" description="N-acetyltransferase" evidence="1">
    <location>
        <begin position="27"/>
        <end position="191"/>
    </location>
</feature>
<protein>
    <submittedName>
        <fullName evidence="2">RimJ/RimL family protein N-acetyltransferase</fullName>
    </submittedName>
</protein>
<dbReference type="InterPro" id="IPR000182">
    <property type="entry name" value="GNAT_dom"/>
</dbReference>
<dbReference type="EMBL" id="PVTF01000001">
    <property type="protein sequence ID" value="PRY46194.1"/>
    <property type="molecule type" value="Genomic_DNA"/>
</dbReference>
<comment type="caution">
    <text evidence="2">The sequence shown here is derived from an EMBL/GenBank/DDBJ whole genome shotgun (WGS) entry which is preliminary data.</text>
</comment>
<gene>
    <name evidence="2" type="ORF">CLV43_101465</name>
</gene>
<sequence length="204" mass="22623">MDGHSRPSVRPVTTDWFDRPVLTGPHVRLEPLTPEHAEGLFEAGKDPDIWTWLADLQPGTLAEARALVTKALADPNRRAWAQVDPATGEVAGTTSYYDVDPVHRAVYIGHTWIGPRWQRTGMNTNSKLLLVARAFDDLGALRVGWHTDMLNSRSRAAIERLGATFEGTLRAHRIRPDGTLRDTAVYSVTAPEWPSVRAGLTSRN</sequence>
<dbReference type="AlphaFoldDB" id="A0A2T0TKF2"/>
<dbReference type="PANTHER" id="PTHR43610">
    <property type="entry name" value="BLL6696 PROTEIN"/>
    <property type="match status" value="1"/>
</dbReference>
<evidence type="ECO:0000259" key="1">
    <source>
        <dbReference type="PROSITE" id="PS51186"/>
    </source>
</evidence>